<keyword evidence="2" id="KW-0812">Transmembrane</keyword>
<sequence>MAGTIRWNFIVGAVSFVLTFLLSLSSNVWLTTLLRSIYSFIILFVVTFGFRFIMGLLLSANSTAVNETAAAAAEGPSPNKNLGQHLDLTTPDETAQKAADGVDREEAEFAPLLPTKLVTRKQPDTEQSVRALRQMSEE</sequence>
<dbReference type="EMBL" id="JAMDMJ010000009">
    <property type="protein sequence ID" value="MCY9595870.1"/>
    <property type="molecule type" value="Genomic_DNA"/>
</dbReference>
<organism evidence="4 5">
    <name type="scientific">Paenibacillus chitinolyticus</name>
    <dbReference type="NCBI Taxonomy" id="79263"/>
    <lineage>
        <taxon>Bacteria</taxon>
        <taxon>Bacillati</taxon>
        <taxon>Bacillota</taxon>
        <taxon>Bacilli</taxon>
        <taxon>Bacillales</taxon>
        <taxon>Paenibacillaceae</taxon>
        <taxon>Paenibacillus</taxon>
    </lineage>
</organism>
<feature type="transmembrane region" description="Helical" evidence="2">
    <location>
        <begin position="7"/>
        <end position="30"/>
    </location>
</feature>
<evidence type="ECO:0000313" key="6">
    <source>
        <dbReference type="Proteomes" id="UP001527202"/>
    </source>
</evidence>
<dbReference type="Proteomes" id="UP000288943">
    <property type="component" value="Chromosome"/>
</dbReference>
<gene>
    <name evidence="3" type="ORF">M5X16_08800</name>
    <name evidence="4" type="ORF">PC41400_21310</name>
</gene>
<dbReference type="EMBL" id="CP026520">
    <property type="protein sequence ID" value="QAV20063.1"/>
    <property type="molecule type" value="Genomic_DNA"/>
</dbReference>
<dbReference type="AlphaFoldDB" id="A0A410X0G1"/>
<reference evidence="3 6" key="2">
    <citation type="submission" date="2022-05" db="EMBL/GenBank/DDBJ databases">
        <title>Genome Sequencing of Bee-Associated Microbes.</title>
        <authorList>
            <person name="Dunlap C."/>
        </authorList>
    </citation>
    <scope>NUCLEOTIDE SEQUENCE [LARGE SCALE GENOMIC DNA]</scope>
    <source>
        <strain evidence="3 6">NRRL B-23120</strain>
    </source>
</reference>
<dbReference type="GeneID" id="95377334"/>
<dbReference type="RefSeq" id="WP_042233029.1">
    <property type="nucleotide sequence ID" value="NZ_CP026520.1"/>
</dbReference>
<name>A0A410X0G1_9BACL</name>
<dbReference type="Proteomes" id="UP001527202">
    <property type="component" value="Unassembled WGS sequence"/>
</dbReference>
<evidence type="ECO:0000313" key="5">
    <source>
        <dbReference type="Proteomes" id="UP000288943"/>
    </source>
</evidence>
<dbReference type="KEGG" id="pchi:PC41400_21310"/>
<keyword evidence="2" id="KW-1133">Transmembrane helix</keyword>
<dbReference type="OrthoDB" id="2476549at2"/>
<proteinExistence type="predicted"/>
<evidence type="ECO:0000313" key="4">
    <source>
        <dbReference type="EMBL" id="QAV20063.1"/>
    </source>
</evidence>
<reference evidence="4 5" key="1">
    <citation type="submission" date="2018-01" db="EMBL/GenBank/DDBJ databases">
        <title>The whole genome sequencing and assembly of Paenibacillus chitinolyticus KCCM 41400 strain.</title>
        <authorList>
            <person name="Kim J.-Y."/>
            <person name="Park M.-K."/>
            <person name="Lee Y.-J."/>
            <person name="Yi H."/>
            <person name="Bahn Y.-S."/>
            <person name="Kim J.F."/>
            <person name="Lee D.-W."/>
        </authorList>
    </citation>
    <scope>NUCLEOTIDE SEQUENCE [LARGE SCALE GENOMIC DNA]</scope>
    <source>
        <strain evidence="4 5">KCCM 41400</strain>
    </source>
</reference>
<evidence type="ECO:0000313" key="3">
    <source>
        <dbReference type="EMBL" id="MCY9595870.1"/>
    </source>
</evidence>
<accession>A0A410X0G1</accession>
<feature type="transmembrane region" description="Helical" evidence="2">
    <location>
        <begin position="36"/>
        <end position="58"/>
    </location>
</feature>
<feature type="region of interest" description="Disordered" evidence="1">
    <location>
        <begin position="70"/>
        <end position="104"/>
    </location>
</feature>
<protein>
    <submittedName>
        <fullName evidence="4">Uncharacterized protein</fullName>
    </submittedName>
</protein>
<keyword evidence="6" id="KW-1185">Reference proteome</keyword>
<evidence type="ECO:0000256" key="1">
    <source>
        <dbReference type="SAM" id="MobiDB-lite"/>
    </source>
</evidence>
<keyword evidence="2" id="KW-0472">Membrane</keyword>
<evidence type="ECO:0000256" key="2">
    <source>
        <dbReference type="SAM" id="Phobius"/>
    </source>
</evidence>